<accession>A0AAE1UYF1</accession>
<feature type="region of interest" description="Disordered" evidence="1">
    <location>
        <begin position="152"/>
        <end position="177"/>
    </location>
</feature>
<evidence type="ECO:0000313" key="2">
    <source>
        <dbReference type="EMBL" id="KAK4343901.1"/>
    </source>
</evidence>
<name>A0AAE1UYF1_9SOLA</name>
<keyword evidence="3" id="KW-1185">Reference proteome</keyword>
<proteinExistence type="predicted"/>
<organism evidence="2 3">
    <name type="scientific">Anisodus tanguticus</name>
    <dbReference type="NCBI Taxonomy" id="243964"/>
    <lineage>
        <taxon>Eukaryota</taxon>
        <taxon>Viridiplantae</taxon>
        <taxon>Streptophyta</taxon>
        <taxon>Embryophyta</taxon>
        <taxon>Tracheophyta</taxon>
        <taxon>Spermatophyta</taxon>
        <taxon>Magnoliopsida</taxon>
        <taxon>eudicotyledons</taxon>
        <taxon>Gunneridae</taxon>
        <taxon>Pentapetalae</taxon>
        <taxon>asterids</taxon>
        <taxon>lamiids</taxon>
        <taxon>Solanales</taxon>
        <taxon>Solanaceae</taxon>
        <taxon>Solanoideae</taxon>
        <taxon>Hyoscyameae</taxon>
        <taxon>Anisodus</taxon>
    </lineage>
</organism>
<comment type="caution">
    <text evidence="2">The sequence shown here is derived from an EMBL/GenBank/DDBJ whole genome shotgun (WGS) entry which is preliminary data.</text>
</comment>
<sequence>MRQKFVETMKDQFFAAIASIHPLGSRFQRRRPSILPDVPAWEPRSPLMNYSLSKVIAVLIWVSRVARETRRPPLPNPSPIQFYLTQNNSTPYSLTKPDQPNTPNPFPFIPLTQNHKTISKPTTIYTQTKTKQPNRETVGGGSIVRLRRWHGGSARDNDGWRGSAALGGTASGGSGDEKYAITISYGMVDAQGEAAASPT</sequence>
<dbReference type="AlphaFoldDB" id="A0AAE1UYF1"/>
<dbReference type="Proteomes" id="UP001291623">
    <property type="component" value="Unassembled WGS sequence"/>
</dbReference>
<evidence type="ECO:0000256" key="1">
    <source>
        <dbReference type="SAM" id="MobiDB-lite"/>
    </source>
</evidence>
<gene>
    <name evidence="2" type="ORF">RND71_036995</name>
</gene>
<evidence type="ECO:0000313" key="3">
    <source>
        <dbReference type="Proteomes" id="UP001291623"/>
    </source>
</evidence>
<protein>
    <submittedName>
        <fullName evidence="2">Uncharacterized protein</fullName>
    </submittedName>
</protein>
<reference evidence="2" key="1">
    <citation type="submission" date="2023-12" db="EMBL/GenBank/DDBJ databases">
        <title>Genome assembly of Anisodus tanguticus.</title>
        <authorList>
            <person name="Wang Y.-J."/>
        </authorList>
    </citation>
    <scope>NUCLEOTIDE SEQUENCE</scope>
    <source>
        <strain evidence="2">KB-2021</strain>
        <tissue evidence="2">Leaf</tissue>
    </source>
</reference>
<dbReference type="EMBL" id="JAVYJV010000020">
    <property type="protein sequence ID" value="KAK4343901.1"/>
    <property type="molecule type" value="Genomic_DNA"/>
</dbReference>